<dbReference type="FunFam" id="3.10.20.80:FF:000005">
    <property type="entry name" value="Predicted protein"/>
    <property type="match status" value="1"/>
</dbReference>
<evidence type="ECO:0000256" key="3">
    <source>
        <dbReference type="ARBA" id="ARBA00022917"/>
    </source>
</evidence>
<dbReference type="SUPFAM" id="SSF55200">
    <property type="entry name" value="Translation initiation factor IF3, C-terminal domain"/>
    <property type="match status" value="1"/>
</dbReference>
<dbReference type="Pfam" id="PF05198">
    <property type="entry name" value="IF3_N"/>
    <property type="match status" value="1"/>
</dbReference>
<comment type="similarity">
    <text evidence="1">Belongs to the IF-3 family.</text>
</comment>
<dbReference type="Proteomes" id="UP000275267">
    <property type="component" value="Unassembled WGS sequence"/>
</dbReference>
<dbReference type="GO" id="GO:0003743">
    <property type="term" value="F:translation initiation factor activity"/>
    <property type="evidence" value="ECO:0007669"/>
    <property type="project" value="UniProtKB-KW"/>
</dbReference>
<dbReference type="OrthoDB" id="21573at2759"/>
<feature type="region of interest" description="Disordered" evidence="4">
    <location>
        <begin position="85"/>
        <end position="106"/>
    </location>
</feature>
<dbReference type="NCBIfam" id="TIGR00168">
    <property type="entry name" value="infC"/>
    <property type="match status" value="1"/>
</dbReference>
<feature type="compositionally biased region" description="Polar residues" evidence="4">
    <location>
        <begin position="294"/>
        <end position="308"/>
    </location>
</feature>
<feature type="compositionally biased region" description="Basic and acidic residues" evidence="4">
    <location>
        <begin position="435"/>
        <end position="457"/>
    </location>
</feature>
<dbReference type="PANTHER" id="PTHR10938">
    <property type="entry name" value="TRANSLATION INITIATION FACTOR IF-3"/>
    <property type="match status" value="1"/>
</dbReference>
<sequence>MKSGAEPAPSASNSGSPPGDTTNKQASKARERNMALRRSLGSLALRSAAAYLRRHCPPPPPPLALAAPAPTPIRRPLAPQCRHFAAPPGPQVNRKGGKDDVDDTTGLRINNAITSPFVRLVRDEGHSVVPRHEALQLAARMDMDLVEVDRKSDPPVCKIMDFHKEKYKKDTKEKERLKTKSAIVLRGGENKEVRFKGKTELKDLMVKADAITRLMERGYRVKCMAMPSGNEGEDLGAPLSRLLGLIQDVSIVESGPHLDSKHAYVIVRHVKFATKKGGKKASKAMEDAGKGSRSAASESAVAGNNSEGETVERGSEKADDQAISNRVDKTAAHRDSPTQKGGQDRGFKRELNWSKPNSGADHVKLHDANAGESRMNPVQRGSQASERRFGNMNPDMEKRENNTQDQGRGETNRYAARRQPTRGDNHRGFSQGRPPQDDRRNETGGRYDHQRPLEQQHNRLLPRFNQGGLPQDLRNDRRGQFALKNNNQRQPAGGGGLGGDPNQTSKSFGIFSSTPKPASSELRKADGAGTTSKPGDTDSPKSFGIFSSSKK</sequence>
<feature type="compositionally biased region" description="Low complexity" evidence="4">
    <location>
        <begin position="1"/>
        <end position="19"/>
    </location>
</feature>
<evidence type="ECO:0000256" key="1">
    <source>
        <dbReference type="ARBA" id="ARBA00005439"/>
    </source>
</evidence>
<feature type="compositionally biased region" description="Polar residues" evidence="4">
    <location>
        <begin position="501"/>
        <end position="517"/>
    </location>
</feature>
<dbReference type="FunFam" id="3.30.110.10:FF:000005">
    <property type="entry name" value="Translation initiation factor 3 (IF-3) family protein"/>
    <property type="match status" value="1"/>
</dbReference>
<evidence type="ECO:0000256" key="4">
    <source>
        <dbReference type="SAM" id="MobiDB-lite"/>
    </source>
</evidence>
<name>A0A3L6RCZ9_PANMI</name>
<dbReference type="AlphaFoldDB" id="A0A3L6RCZ9"/>
<gene>
    <name evidence="6" type="ORF">C2845_PM06G34980</name>
</gene>
<accession>A0A3L6RCZ9</accession>
<feature type="compositionally biased region" description="Basic and acidic residues" evidence="4">
    <location>
        <begin position="310"/>
        <end position="352"/>
    </location>
</feature>
<evidence type="ECO:0000313" key="6">
    <source>
        <dbReference type="EMBL" id="RLN00513.1"/>
    </source>
</evidence>
<dbReference type="InterPro" id="IPR001288">
    <property type="entry name" value="Translation_initiation_fac_3"/>
</dbReference>
<comment type="caution">
    <text evidence="6">The sequence shown here is derived from an EMBL/GenBank/DDBJ whole genome shotgun (WGS) entry which is preliminary data.</text>
</comment>
<keyword evidence="7" id="KW-1185">Reference proteome</keyword>
<dbReference type="Gene3D" id="3.30.110.10">
    <property type="entry name" value="Translation initiation factor 3 (IF-3), C-terminal domain"/>
    <property type="match status" value="1"/>
</dbReference>
<evidence type="ECO:0000256" key="2">
    <source>
        <dbReference type="ARBA" id="ARBA00022540"/>
    </source>
</evidence>
<protein>
    <recommendedName>
        <fullName evidence="5">Translation initiation factor 3 N-terminal domain-containing protein</fullName>
    </recommendedName>
</protein>
<proteinExistence type="inferred from homology"/>
<dbReference type="EMBL" id="PQIB02000009">
    <property type="protein sequence ID" value="RLN00513.1"/>
    <property type="molecule type" value="Genomic_DNA"/>
</dbReference>
<dbReference type="GO" id="GO:0032790">
    <property type="term" value="P:ribosome disassembly"/>
    <property type="evidence" value="ECO:0007669"/>
    <property type="project" value="TreeGrafter"/>
</dbReference>
<dbReference type="STRING" id="4540.A0A3L6RCZ9"/>
<dbReference type="SUPFAM" id="SSF54364">
    <property type="entry name" value="Translation initiation factor IF3, N-terminal domain"/>
    <property type="match status" value="1"/>
</dbReference>
<dbReference type="PANTHER" id="PTHR10938:SF4">
    <property type="entry name" value="TRANSLATION INITIATION FACTOR IF3-1, MITOCHONDRIAL"/>
    <property type="match status" value="1"/>
</dbReference>
<dbReference type="InterPro" id="IPR036787">
    <property type="entry name" value="T_IF-3_N_sf"/>
</dbReference>
<feature type="region of interest" description="Disordered" evidence="4">
    <location>
        <begin position="1"/>
        <end position="40"/>
    </location>
</feature>
<dbReference type="InterPro" id="IPR036788">
    <property type="entry name" value="T_IF-3_C_sf"/>
</dbReference>
<reference evidence="7" key="1">
    <citation type="journal article" date="2019" name="Nat. Commun.">
        <title>The genome of broomcorn millet.</title>
        <authorList>
            <person name="Zou C."/>
            <person name="Miki D."/>
            <person name="Li D."/>
            <person name="Tang Q."/>
            <person name="Xiao L."/>
            <person name="Rajput S."/>
            <person name="Deng P."/>
            <person name="Jia W."/>
            <person name="Huang R."/>
            <person name="Zhang M."/>
            <person name="Sun Y."/>
            <person name="Hu J."/>
            <person name="Fu X."/>
            <person name="Schnable P.S."/>
            <person name="Li F."/>
            <person name="Zhang H."/>
            <person name="Feng B."/>
            <person name="Zhu X."/>
            <person name="Liu R."/>
            <person name="Schnable J.C."/>
            <person name="Zhu J.-K."/>
            <person name="Zhang H."/>
        </authorList>
    </citation>
    <scope>NUCLEOTIDE SEQUENCE [LARGE SCALE GENOMIC DNA]</scope>
</reference>
<evidence type="ECO:0000313" key="7">
    <source>
        <dbReference type="Proteomes" id="UP000275267"/>
    </source>
</evidence>
<keyword evidence="2" id="KW-0396">Initiation factor</keyword>
<feature type="domain" description="Translation initiation factor 3 N-terminal" evidence="5">
    <location>
        <begin position="109"/>
        <end position="175"/>
    </location>
</feature>
<dbReference type="GO" id="GO:0043022">
    <property type="term" value="F:ribosome binding"/>
    <property type="evidence" value="ECO:0007669"/>
    <property type="project" value="TreeGrafter"/>
</dbReference>
<keyword evidence="3" id="KW-0648">Protein biosynthesis</keyword>
<evidence type="ECO:0000259" key="5">
    <source>
        <dbReference type="Pfam" id="PF05198"/>
    </source>
</evidence>
<organism evidence="6 7">
    <name type="scientific">Panicum miliaceum</name>
    <name type="common">Proso millet</name>
    <name type="synonym">Broomcorn millet</name>
    <dbReference type="NCBI Taxonomy" id="4540"/>
    <lineage>
        <taxon>Eukaryota</taxon>
        <taxon>Viridiplantae</taxon>
        <taxon>Streptophyta</taxon>
        <taxon>Embryophyta</taxon>
        <taxon>Tracheophyta</taxon>
        <taxon>Spermatophyta</taxon>
        <taxon>Magnoliopsida</taxon>
        <taxon>Liliopsida</taxon>
        <taxon>Poales</taxon>
        <taxon>Poaceae</taxon>
        <taxon>PACMAD clade</taxon>
        <taxon>Panicoideae</taxon>
        <taxon>Panicodae</taxon>
        <taxon>Paniceae</taxon>
        <taxon>Panicinae</taxon>
        <taxon>Panicum</taxon>
        <taxon>Panicum sect. Panicum</taxon>
    </lineage>
</organism>
<dbReference type="Gene3D" id="3.10.20.80">
    <property type="entry name" value="Translation initiation factor 3 (IF-3), N-terminal domain"/>
    <property type="match status" value="1"/>
</dbReference>
<dbReference type="InterPro" id="IPR019814">
    <property type="entry name" value="Translation_initiation_fac_3_N"/>
</dbReference>
<feature type="region of interest" description="Disordered" evidence="4">
    <location>
        <begin position="276"/>
        <end position="551"/>
    </location>
</feature>
<feature type="compositionally biased region" description="Basic and acidic residues" evidence="4">
    <location>
        <begin position="385"/>
        <end position="411"/>
    </location>
</feature>